<evidence type="ECO:0008006" key="2">
    <source>
        <dbReference type="Google" id="ProtNLM"/>
    </source>
</evidence>
<organism evidence="1">
    <name type="scientific">marine sediment metagenome</name>
    <dbReference type="NCBI Taxonomy" id="412755"/>
    <lineage>
        <taxon>unclassified sequences</taxon>
        <taxon>metagenomes</taxon>
        <taxon>ecological metagenomes</taxon>
    </lineage>
</organism>
<evidence type="ECO:0000313" key="1">
    <source>
        <dbReference type="EMBL" id="KKN11705.1"/>
    </source>
</evidence>
<dbReference type="InterPro" id="IPR027417">
    <property type="entry name" value="P-loop_NTPase"/>
</dbReference>
<protein>
    <recommendedName>
        <fullName evidence="2">Sulfotransferase domain-containing protein</fullName>
    </recommendedName>
</protein>
<dbReference type="AlphaFoldDB" id="A0A0F9MWP8"/>
<dbReference type="Gene3D" id="3.40.50.300">
    <property type="entry name" value="P-loop containing nucleotide triphosphate hydrolases"/>
    <property type="match status" value="1"/>
</dbReference>
<accession>A0A0F9MWP8</accession>
<reference evidence="1" key="1">
    <citation type="journal article" date="2015" name="Nature">
        <title>Complex archaea that bridge the gap between prokaryotes and eukaryotes.</title>
        <authorList>
            <person name="Spang A."/>
            <person name="Saw J.H."/>
            <person name="Jorgensen S.L."/>
            <person name="Zaremba-Niedzwiedzka K."/>
            <person name="Martijn J."/>
            <person name="Lind A.E."/>
            <person name="van Eijk R."/>
            <person name="Schleper C."/>
            <person name="Guy L."/>
            <person name="Ettema T.J."/>
        </authorList>
    </citation>
    <scope>NUCLEOTIDE SEQUENCE</scope>
</reference>
<sequence>MILVLGTGRSGTSTIARLLHTELGVSMGTRFKDPDSANAKGYYEDLDFLEINTDPTLCCAHREQLIFNLFDIRKEPWGLKEPRIPYFWRIYKKYINHDTKIIIATRAPHLVVASMRRHYGWTEQVSLKLIQERHTGIGLLTRGSDSIKIDFTDQRTDGELIKILTNYIR</sequence>
<gene>
    <name evidence="1" type="ORF">LCGC14_1023770</name>
</gene>
<dbReference type="SUPFAM" id="SSF52540">
    <property type="entry name" value="P-loop containing nucleoside triphosphate hydrolases"/>
    <property type="match status" value="1"/>
</dbReference>
<dbReference type="EMBL" id="LAZR01004107">
    <property type="protein sequence ID" value="KKN11705.1"/>
    <property type="molecule type" value="Genomic_DNA"/>
</dbReference>
<proteinExistence type="predicted"/>
<name>A0A0F9MWP8_9ZZZZ</name>
<comment type="caution">
    <text evidence="1">The sequence shown here is derived from an EMBL/GenBank/DDBJ whole genome shotgun (WGS) entry which is preliminary data.</text>
</comment>